<proteinExistence type="predicted"/>
<evidence type="ECO:0000313" key="2">
    <source>
        <dbReference type="Proteomes" id="UP001330827"/>
    </source>
</evidence>
<dbReference type="Proteomes" id="UP001330827">
    <property type="component" value="Chromosome"/>
</dbReference>
<sequence>MTQCQLCEQQMDDDGYLCRGCVKATRVRLECLPDLYAGLLPFLAPPGGNGGGRGSKPVYAPLPVVEDILDLRGPGGLVGTAEQWLTVICRDRGHTVATPDGGGIEARLRAAVSGLLANMPWVAVSWPDAGEFAADIRELSRSVTSIIAPAPAVDRGRRIGHCPAIDPSGTLCGAVLRLLPGEKAVRCEWCDTRYPPYVWGQLKAWMTEDEKARHAA</sequence>
<evidence type="ECO:0000313" key="1">
    <source>
        <dbReference type="EMBL" id="WSC14926.1"/>
    </source>
</evidence>
<dbReference type="EMBL" id="CP109114">
    <property type="protein sequence ID" value="WSC14926.1"/>
    <property type="molecule type" value="Genomic_DNA"/>
</dbReference>
<dbReference type="RefSeq" id="WP_326593848.1">
    <property type="nucleotide sequence ID" value="NZ_CP109114.1"/>
</dbReference>
<gene>
    <name evidence="1" type="ORF">OIE64_20180</name>
</gene>
<protein>
    <submittedName>
        <fullName evidence="1">Uncharacterized protein</fullName>
    </submittedName>
</protein>
<organism evidence="1 2">
    <name type="scientific">Streptomyces brevispora</name>
    <dbReference type="NCBI Taxonomy" id="887462"/>
    <lineage>
        <taxon>Bacteria</taxon>
        <taxon>Bacillati</taxon>
        <taxon>Actinomycetota</taxon>
        <taxon>Actinomycetes</taxon>
        <taxon>Kitasatosporales</taxon>
        <taxon>Streptomycetaceae</taxon>
        <taxon>Streptomyces</taxon>
    </lineage>
</organism>
<reference evidence="1 2" key="1">
    <citation type="submission" date="2022-10" db="EMBL/GenBank/DDBJ databases">
        <title>The complete genomes of actinobacterial strains from the NBC collection.</title>
        <authorList>
            <person name="Joergensen T.S."/>
            <person name="Alvarez Arevalo M."/>
            <person name="Sterndorff E.B."/>
            <person name="Faurdal D."/>
            <person name="Vuksanovic O."/>
            <person name="Mourched A.-S."/>
            <person name="Charusanti P."/>
            <person name="Shaw S."/>
            <person name="Blin K."/>
            <person name="Weber T."/>
        </authorList>
    </citation>
    <scope>NUCLEOTIDE SEQUENCE [LARGE SCALE GENOMIC DNA]</scope>
    <source>
        <strain evidence="1 2">NBC 01769</strain>
    </source>
</reference>
<accession>A0ABZ1G6L5</accession>
<name>A0ABZ1G6L5_9ACTN</name>
<keyword evidence="2" id="KW-1185">Reference proteome</keyword>